<organism evidence="2">
    <name type="scientific">viral metagenome</name>
    <dbReference type="NCBI Taxonomy" id="1070528"/>
    <lineage>
        <taxon>unclassified sequences</taxon>
        <taxon>metagenomes</taxon>
        <taxon>organismal metagenomes</taxon>
    </lineage>
</organism>
<name>A0A6M3KWF1_9ZZZZ</name>
<evidence type="ECO:0000313" key="2">
    <source>
        <dbReference type="EMBL" id="QJA85804.1"/>
    </source>
</evidence>
<dbReference type="EMBL" id="MT141628">
    <property type="protein sequence ID" value="QJA68560.1"/>
    <property type="molecule type" value="Genomic_DNA"/>
</dbReference>
<sequence>MSRYLKKDDRNYGELLLENIELRQKNIKLEEALKIYADKDNWVHNYMEDHFHSEVIGHNIFLFDTMEDGWTIAQEALKCL</sequence>
<accession>A0A6M3KWF1</accession>
<reference evidence="2" key="1">
    <citation type="submission" date="2020-03" db="EMBL/GenBank/DDBJ databases">
        <title>The deep terrestrial virosphere.</title>
        <authorList>
            <person name="Holmfeldt K."/>
            <person name="Nilsson E."/>
            <person name="Simone D."/>
            <person name="Lopez-Fernandez M."/>
            <person name="Wu X."/>
            <person name="de Brujin I."/>
            <person name="Lundin D."/>
            <person name="Andersson A."/>
            <person name="Bertilsson S."/>
            <person name="Dopson M."/>
        </authorList>
    </citation>
    <scope>NUCLEOTIDE SEQUENCE</scope>
    <source>
        <strain evidence="1">MM415A06187</strain>
        <strain evidence="2">MM415B02174</strain>
    </source>
</reference>
<dbReference type="EMBL" id="MT142596">
    <property type="protein sequence ID" value="QJA85804.1"/>
    <property type="molecule type" value="Genomic_DNA"/>
</dbReference>
<protein>
    <submittedName>
        <fullName evidence="2">Uncharacterized protein</fullName>
    </submittedName>
</protein>
<proteinExistence type="predicted"/>
<evidence type="ECO:0000313" key="1">
    <source>
        <dbReference type="EMBL" id="QJA68560.1"/>
    </source>
</evidence>
<dbReference type="AlphaFoldDB" id="A0A6M3KWF1"/>
<gene>
    <name evidence="1" type="ORF">MM415A06187_0004</name>
    <name evidence="2" type="ORF">MM415B02174_0014</name>
</gene>